<gene>
    <name evidence="3" type="ORF">VT52_030700</name>
</gene>
<feature type="region of interest" description="Disordered" evidence="1">
    <location>
        <begin position="86"/>
        <end position="108"/>
    </location>
</feature>
<evidence type="ECO:0000313" key="4">
    <source>
        <dbReference type="Proteomes" id="UP000034838"/>
    </source>
</evidence>
<accession>A0A1J4PS10</accession>
<feature type="transmembrane region" description="Helical" evidence="2">
    <location>
        <begin position="27"/>
        <end position="46"/>
    </location>
</feature>
<keyword evidence="4" id="KW-1185">Reference proteome</keyword>
<name>A0A1J4PS10_9ACTN</name>
<organism evidence="3 4">
    <name type="scientific">Streptomyces malaysiense</name>
    <dbReference type="NCBI Taxonomy" id="1428626"/>
    <lineage>
        <taxon>Bacteria</taxon>
        <taxon>Bacillati</taxon>
        <taxon>Actinomycetota</taxon>
        <taxon>Actinomycetes</taxon>
        <taxon>Kitasatosporales</taxon>
        <taxon>Streptomycetaceae</taxon>
        <taxon>Streptomyces</taxon>
    </lineage>
</organism>
<evidence type="ECO:0000256" key="2">
    <source>
        <dbReference type="SAM" id="Phobius"/>
    </source>
</evidence>
<keyword evidence="2" id="KW-1133">Transmembrane helix</keyword>
<dbReference type="AlphaFoldDB" id="A0A1J4PS10"/>
<reference evidence="3" key="1">
    <citation type="submission" date="2016-10" db="EMBL/GenBank/DDBJ databases">
        <title>Genome sequence of Streptomyces malaysiense MUSC 136.</title>
        <authorList>
            <person name="Lee L.-H."/>
            <person name="Ser H.-L."/>
        </authorList>
    </citation>
    <scope>NUCLEOTIDE SEQUENCE [LARGE SCALE GENOMIC DNA]</scope>
    <source>
        <strain evidence="3">MUSC 136</strain>
    </source>
</reference>
<evidence type="ECO:0000313" key="3">
    <source>
        <dbReference type="EMBL" id="OIK23701.1"/>
    </source>
</evidence>
<dbReference type="EMBL" id="LBDA02000090">
    <property type="protein sequence ID" value="OIK23701.1"/>
    <property type="molecule type" value="Genomic_DNA"/>
</dbReference>
<evidence type="ECO:0000256" key="1">
    <source>
        <dbReference type="SAM" id="MobiDB-lite"/>
    </source>
</evidence>
<comment type="caution">
    <text evidence="3">The sequence shown here is derived from an EMBL/GenBank/DDBJ whole genome shotgun (WGS) entry which is preliminary data.</text>
</comment>
<keyword evidence="2" id="KW-0812">Transmembrane</keyword>
<proteinExistence type="predicted"/>
<dbReference type="Proteomes" id="UP000034838">
    <property type="component" value="Unassembled WGS sequence"/>
</dbReference>
<protein>
    <submittedName>
        <fullName evidence="3">Uncharacterized protein</fullName>
    </submittedName>
</protein>
<keyword evidence="2" id="KW-0472">Membrane</keyword>
<sequence>MIRTYEPGRHVGTVTAVGPGDRAVRTALHVSAAFLVVAALVAAFVLDGTCAFKSAEAQRDAWDLDSRLEQAVDALCRLLPSQPDLLLPGRADQPPGRRSGSFRCDQWP</sequence>